<dbReference type="PRINTS" id="PR00094">
    <property type="entry name" value="ADENYLTKNASE"/>
</dbReference>
<dbReference type="PANTHER" id="PTHR23359">
    <property type="entry name" value="NUCLEOTIDE KINASE"/>
    <property type="match status" value="1"/>
</dbReference>
<dbReference type="AlphaFoldDB" id="A0A553MRK9"/>
<proteinExistence type="inferred from homology"/>
<evidence type="ECO:0000256" key="4">
    <source>
        <dbReference type="RuleBase" id="RU003330"/>
    </source>
</evidence>
<dbReference type="GO" id="GO:0019205">
    <property type="term" value="F:nucleobase-containing compound kinase activity"/>
    <property type="evidence" value="ECO:0007669"/>
    <property type="project" value="InterPro"/>
</dbReference>
<gene>
    <name evidence="5" type="ORF">DNTS_022299</name>
</gene>
<evidence type="ECO:0000313" key="5">
    <source>
        <dbReference type="EMBL" id="TRY55818.1"/>
    </source>
</evidence>
<dbReference type="Proteomes" id="UP000316079">
    <property type="component" value="Unassembled WGS sequence"/>
</dbReference>
<reference evidence="5 6" key="1">
    <citation type="journal article" date="2019" name="Sci. Data">
        <title>Hybrid genome assembly and annotation of Danionella translucida.</title>
        <authorList>
            <person name="Kadobianskyi M."/>
            <person name="Schulze L."/>
            <person name="Schuelke M."/>
            <person name="Judkewitz B."/>
        </authorList>
    </citation>
    <scope>NUCLEOTIDE SEQUENCE [LARGE SCALE GENOMIC DNA]</scope>
    <source>
        <strain evidence="5 6">Bolton</strain>
    </source>
</reference>
<evidence type="ECO:0000256" key="3">
    <source>
        <dbReference type="ARBA" id="ARBA00022777"/>
    </source>
</evidence>
<dbReference type="InterPro" id="IPR000850">
    <property type="entry name" value="Adenylat/UMP-CMP_kin"/>
</dbReference>
<sequence length="101" mass="11236">MISLRGPGSGKALQSEKIEERYSLKRLCPGDILCSELQSHSERGRFLRDLLERGEQLPEETLLDLLCEAMASPVRQGKGFLVTGFPKNAKQAQEYEAKVSA</sequence>
<evidence type="ECO:0000256" key="2">
    <source>
        <dbReference type="ARBA" id="ARBA00022741"/>
    </source>
</evidence>
<keyword evidence="2" id="KW-0547">Nucleotide-binding</keyword>
<accession>A0A553MRK9</accession>
<dbReference type="SUPFAM" id="SSF52540">
    <property type="entry name" value="P-loop containing nucleoside triphosphate hydrolases"/>
    <property type="match status" value="1"/>
</dbReference>
<comment type="caution">
    <text evidence="5">The sequence shown here is derived from an EMBL/GenBank/DDBJ whole genome shotgun (WGS) entry which is preliminary data.</text>
</comment>
<dbReference type="Gene3D" id="3.40.50.300">
    <property type="entry name" value="P-loop containing nucleotide triphosphate hydrolases"/>
    <property type="match status" value="1"/>
</dbReference>
<name>A0A553MRK9_9TELE</name>
<dbReference type="EMBL" id="SRMA01027308">
    <property type="protein sequence ID" value="TRY55818.1"/>
    <property type="molecule type" value="Genomic_DNA"/>
</dbReference>
<keyword evidence="1 4" id="KW-0808">Transferase</keyword>
<evidence type="ECO:0000256" key="1">
    <source>
        <dbReference type="ARBA" id="ARBA00022679"/>
    </source>
</evidence>
<dbReference type="GO" id="GO:0005524">
    <property type="term" value="F:ATP binding"/>
    <property type="evidence" value="ECO:0007669"/>
    <property type="project" value="InterPro"/>
</dbReference>
<keyword evidence="6" id="KW-1185">Reference proteome</keyword>
<dbReference type="Pfam" id="PF00406">
    <property type="entry name" value="ADK"/>
    <property type="match status" value="1"/>
</dbReference>
<dbReference type="GO" id="GO:0006139">
    <property type="term" value="P:nucleobase-containing compound metabolic process"/>
    <property type="evidence" value="ECO:0007669"/>
    <property type="project" value="InterPro"/>
</dbReference>
<protein>
    <submittedName>
        <fullName evidence="5">Uncharacterized protein</fullName>
    </submittedName>
</protein>
<dbReference type="STRING" id="623744.A0A553MRK9"/>
<organism evidence="5 6">
    <name type="scientific">Danionella cerebrum</name>
    <dbReference type="NCBI Taxonomy" id="2873325"/>
    <lineage>
        <taxon>Eukaryota</taxon>
        <taxon>Metazoa</taxon>
        <taxon>Chordata</taxon>
        <taxon>Craniata</taxon>
        <taxon>Vertebrata</taxon>
        <taxon>Euteleostomi</taxon>
        <taxon>Actinopterygii</taxon>
        <taxon>Neopterygii</taxon>
        <taxon>Teleostei</taxon>
        <taxon>Ostariophysi</taxon>
        <taxon>Cypriniformes</taxon>
        <taxon>Danionidae</taxon>
        <taxon>Danioninae</taxon>
        <taxon>Danionella</taxon>
    </lineage>
</organism>
<dbReference type="InterPro" id="IPR027417">
    <property type="entry name" value="P-loop_NTPase"/>
</dbReference>
<dbReference type="OrthoDB" id="442176at2759"/>
<evidence type="ECO:0000313" key="6">
    <source>
        <dbReference type="Proteomes" id="UP000316079"/>
    </source>
</evidence>
<comment type="similarity">
    <text evidence="4">Belongs to the adenylate kinase family.</text>
</comment>
<keyword evidence="3 4" id="KW-0418">Kinase</keyword>